<dbReference type="Proteomes" id="UP001289581">
    <property type="component" value="Unassembled WGS sequence"/>
</dbReference>
<evidence type="ECO:0000313" key="4">
    <source>
        <dbReference type="Proteomes" id="UP001289581"/>
    </source>
</evidence>
<keyword evidence="2" id="KW-1133">Transmembrane helix</keyword>
<feature type="transmembrane region" description="Helical" evidence="2">
    <location>
        <begin position="208"/>
        <end position="228"/>
    </location>
</feature>
<keyword evidence="2" id="KW-0812">Transmembrane</keyword>
<evidence type="ECO:0000256" key="1">
    <source>
        <dbReference type="SAM" id="MobiDB-lite"/>
    </source>
</evidence>
<sequence length="324" mass="32698">MSTPAHTPTMLRGAGSSARPAPAGSSARPAPAGSSARPAPAGSSARPAPAGSSARPAPAVPTAPGRSGGGSRSGFTSLLAAEAIKLRRSSAWVIAVLLPLLAVITGTVNFIMNRSSLHQGWVSLTSQITLFYSMMFCSLGVALLASTVWRVEHRGTSWNAMRTTPHSPTAVALAKTLVILAPVLAMQSVLLALTWLAGITVAGLGPAIPAAFVASGLLAILGALPLVAMQSLLSMLMRSFAAPVAVAFLGCVMGFGLLASQNPLAYAVPQGILSKTLTLGSSAVSTAGSLDSASMLPLVFAIVCIGAVMWGLLALVARRTGGVR</sequence>
<gene>
    <name evidence="3" type="ORF">QU665_06760</name>
</gene>
<comment type="caution">
    <text evidence="3">The sequence shown here is derived from an EMBL/GenBank/DDBJ whole genome shotgun (WGS) entry which is preliminary data.</text>
</comment>
<proteinExistence type="predicted"/>
<dbReference type="RefSeq" id="WP_081385551.1">
    <property type="nucleotide sequence ID" value="NZ_JAXBCZ010000001.1"/>
</dbReference>
<accession>A0AAW9KJE9</accession>
<feature type="transmembrane region" description="Helical" evidence="2">
    <location>
        <begin position="172"/>
        <end position="196"/>
    </location>
</feature>
<feature type="transmembrane region" description="Helical" evidence="2">
    <location>
        <begin position="240"/>
        <end position="259"/>
    </location>
</feature>
<dbReference type="EMBL" id="JAXBCZ010000001">
    <property type="protein sequence ID" value="MEA1304767.1"/>
    <property type="molecule type" value="Genomic_DNA"/>
</dbReference>
<feature type="compositionally biased region" description="Low complexity" evidence="1">
    <location>
        <begin position="12"/>
        <end position="57"/>
    </location>
</feature>
<organism evidence="3 4">
    <name type="scientific">Actinomyces oris</name>
    <dbReference type="NCBI Taxonomy" id="544580"/>
    <lineage>
        <taxon>Bacteria</taxon>
        <taxon>Bacillati</taxon>
        <taxon>Actinomycetota</taxon>
        <taxon>Actinomycetes</taxon>
        <taxon>Actinomycetales</taxon>
        <taxon>Actinomycetaceae</taxon>
        <taxon>Actinomyces</taxon>
    </lineage>
</organism>
<keyword evidence="2" id="KW-0472">Membrane</keyword>
<name>A0AAW9KJE9_9ACTO</name>
<dbReference type="CDD" id="cd21809">
    <property type="entry name" value="ABC-2_lan_permease-like"/>
    <property type="match status" value="1"/>
</dbReference>
<feature type="region of interest" description="Disordered" evidence="1">
    <location>
        <begin position="1"/>
        <end position="72"/>
    </location>
</feature>
<dbReference type="AlphaFoldDB" id="A0AAW9KJE9"/>
<feature type="transmembrane region" description="Helical" evidence="2">
    <location>
        <begin position="295"/>
        <end position="317"/>
    </location>
</feature>
<feature type="transmembrane region" description="Helical" evidence="2">
    <location>
        <begin position="131"/>
        <end position="151"/>
    </location>
</feature>
<reference evidence="3 4" key="1">
    <citation type="submission" date="2023-06" db="EMBL/GenBank/DDBJ databases">
        <title>Actinomyces orist ORNL 0101 HMT-893 genome.</title>
        <authorList>
            <person name="Johnston C.D."/>
            <person name="Chen T."/>
            <person name="Dewhirst F.E."/>
        </authorList>
    </citation>
    <scope>NUCLEOTIDE SEQUENCE [LARGE SCALE GENOMIC DNA]</scope>
    <source>
        <strain evidence="3 4">ORNL 0101</strain>
    </source>
</reference>
<evidence type="ECO:0000256" key="2">
    <source>
        <dbReference type="SAM" id="Phobius"/>
    </source>
</evidence>
<dbReference type="Pfam" id="PF12730">
    <property type="entry name" value="ABC2_membrane_4"/>
    <property type="match status" value="1"/>
</dbReference>
<feature type="transmembrane region" description="Helical" evidence="2">
    <location>
        <begin position="91"/>
        <end position="111"/>
    </location>
</feature>
<evidence type="ECO:0000313" key="3">
    <source>
        <dbReference type="EMBL" id="MEA1304767.1"/>
    </source>
</evidence>
<protein>
    <submittedName>
        <fullName evidence="3">ABC transporter permease</fullName>
    </submittedName>
</protein>
<keyword evidence="4" id="KW-1185">Reference proteome</keyword>